<sequence>MHRLAQLNDWLTNRMSGKAFELTPASADASFRRYFRVNFADGSPSLVVMDAPPEREDCRPWLKVEELFRAAGAHVPEVLAQDLDQGFLLLSDLGSTTYLAALNKDNAAHLYADALGSLIAIQRASRPDVLPEYSRELLLRELMLFPEWYIERHKGVTLDDRQRVTLMDTFDRILAVNLAEPQVFVHRDYHSRNLMYLPDQVNPGIIDFQDAVYGPLTYDLASLFKDAYIHWEEDFTLDMLARYWEAARKLGLPVREDFSDFHRDYEWMGVQRHIKVLGIFARLYHRDGKDGYLRDMPLVMDYLRRACKRYRDLGPLLRLLDRLDPEPVEVGYTF</sequence>
<gene>
    <name evidence="4" type="ORF">SAMN05421829_104139</name>
</gene>
<organism evidence="4 5">
    <name type="scientific">Aromatoleum tolulyticum</name>
    <dbReference type="NCBI Taxonomy" id="34027"/>
    <lineage>
        <taxon>Bacteria</taxon>
        <taxon>Pseudomonadati</taxon>
        <taxon>Pseudomonadota</taxon>
        <taxon>Betaproteobacteria</taxon>
        <taxon>Rhodocyclales</taxon>
        <taxon>Rhodocyclaceae</taxon>
        <taxon>Aromatoleum</taxon>
    </lineage>
</organism>
<dbReference type="GO" id="GO:0005524">
    <property type="term" value="F:ATP binding"/>
    <property type="evidence" value="ECO:0007669"/>
    <property type="project" value="UniProtKB-KW"/>
</dbReference>
<dbReference type="SUPFAM" id="SSF56112">
    <property type="entry name" value="Protein kinase-like (PK-like)"/>
    <property type="match status" value="1"/>
</dbReference>
<dbReference type="Gene3D" id="3.30.200.20">
    <property type="entry name" value="Phosphorylase Kinase, domain 1"/>
    <property type="match status" value="1"/>
</dbReference>
<accession>A0A1N6SLH5</accession>
<evidence type="ECO:0000313" key="4">
    <source>
        <dbReference type="EMBL" id="SIQ41968.1"/>
    </source>
</evidence>
<keyword evidence="5" id="KW-1185">Reference proteome</keyword>
<dbReference type="PANTHER" id="PTHR33540">
    <property type="entry name" value="TRNA THREONYLCARBAMOYLADENOSINE BIOSYNTHESIS PROTEIN TSAE"/>
    <property type="match status" value="1"/>
</dbReference>
<evidence type="ECO:0000256" key="2">
    <source>
        <dbReference type="ARBA" id="ARBA00022840"/>
    </source>
</evidence>
<proteinExistence type="predicted"/>
<evidence type="ECO:0000256" key="1">
    <source>
        <dbReference type="ARBA" id="ARBA00022741"/>
    </source>
</evidence>
<feature type="domain" description="Aminoglycoside phosphotransferase" evidence="3">
    <location>
        <begin position="22"/>
        <end position="246"/>
    </location>
</feature>
<keyword evidence="2" id="KW-0067">ATP-binding</keyword>
<dbReference type="EMBL" id="FTMD01000004">
    <property type="protein sequence ID" value="SIQ41968.1"/>
    <property type="molecule type" value="Genomic_DNA"/>
</dbReference>
<dbReference type="OrthoDB" id="9809275at2"/>
<dbReference type="InterPro" id="IPR011009">
    <property type="entry name" value="Kinase-like_dom_sf"/>
</dbReference>
<evidence type="ECO:0000259" key="3">
    <source>
        <dbReference type="Pfam" id="PF01636"/>
    </source>
</evidence>
<reference evidence="5" key="1">
    <citation type="submission" date="2017-01" db="EMBL/GenBank/DDBJ databases">
        <authorList>
            <person name="Varghese N."/>
            <person name="Submissions S."/>
        </authorList>
    </citation>
    <scope>NUCLEOTIDE SEQUENCE [LARGE SCALE GENOMIC DNA]</scope>
    <source>
        <strain evidence="5">ATCC 51758</strain>
    </source>
</reference>
<dbReference type="STRING" id="34027.SAMN05421829_104139"/>
<dbReference type="InterPro" id="IPR002575">
    <property type="entry name" value="Aminoglycoside_PTrfase"/>
</dbReference>
<dbReference type="Pfam" id="PF01636">
    <property type="entry name" value="APH"/>
    <property type="match status" value="1"/>
</dbReference>
<dbReference type="Proteomes" id="UP000186819">
    <property type="component" value="Unassembled WGS sequence"/>
</dbReference>
<dbReference type="PANTHER" id="PTHR33540:SF1">
    <property type="entry name" value="N-ACETYLMURAMATE_N-ACETYLGLUCOSAMINE KINASE"/>
    <property type="match status" value="1"/>
</dbReference>
<evidence type="ECO:0000313" key="5">
    <source>
        <dbReference type="Proteomes" id="UP000186819"/>
    </source>
</evidence>
<dbReference type="Gene3D" id="3.90.1200.10">
    <property type="match status" value="1"/>
</dbReference>
<dbReference type="RefSeq" id="WP_076601498.1">
    <property type="nucleotide sequence ID" value="NZ_FTMD01000004.1"/>
</dbReference>
<name>A0A1N6SLH5_9RHOO</name>
<protein>
    <recommendedName>
        <fullName evidence="3">Aminoglycoside phosphotransferase domain-containing protein</fullName>
    </recommendedName>
</protein>
<dbReference type="AlphaFoldDB" id="A0A1N6SLH5"/>
<keyword evidence="1" id="KW-0547">Nucleotide-binding</keyword>